<accession>A0A4Y8KZF7</accession>
<dbReference type="Pfam" id="PF00593">
    <property type="entry name" value="TonB_dep_Rec_b-barrel"/>
    <property type="match status" value="1"/>
</dbReference>
<keyword evidence="12 19" id="KW-0675">Receptor</keyword>
<evidence type="ECO:0000256" key="9">
    <source>
        <dbReference type="ARBA" id="ARBA00023065"/>
    </source>
</evidence>
<dbReference type="GO" id="GO:0015344">
    <property type="term" value="F:siderophore uptake transmembrane transporter activity"/>
    <property type="evidence" value="ECO:0007669"/>
    <property type="project" value="TreeGrafter"/>
</dbReference>
<comment type="subcellular location">
    <subcellularLocation>
        <location evidence="1 14">Cell outer membrane</location>
        <topology evidence="1 14">Multi-pass membrane protein</topology>
    </subcellularLocation>
</comment>
<dbReference type="InterPro" id="IPR010105">
    <property type="entry name" value="TonB_sidphr_rcpt"/>
</dbReference>
<evidence type="ECO:0000256" key="3">
    <source>
        <dbReference type="ARBA" id="ARBA00022448"/>
    </source>
</evidence>
<keyword evidence="20" id="KW-1185">Reference proteome</keyword>
<evidence type="ECO:0000256" key="10">
    <source>
        <dbReference type="ARBA" id="ARBA00023077"/>
    </source>
</evidence>
<dbReference type="OrthoDB" id="9775095at2"/>
<evidence type="ECO:0000256" key="1">
    <source>
        <dbReference type="ARBA" id="ARBA00004571"/>
    </source>
</evidence>
<dbReference type="STRING" id="1121485.GCA_000426485_00709"/>
<feature type="domain" description="TonB-dependent receptor plug" evidence="18">
    <location>
        <begin position="53"/>
        <end position="153"/>
    </location>
</feature>
<evidence type="ECO:0000256" key="14">
    <source>
        <dbReference type="PROSITE-ProRule" id="PRU01360"/>
    </source>
</evidence>
<evidence type="ECO:0000313" key="20">
    <source>
        <dbReference type="Proteomes" id="UP000297861"/>
    </source>
</evidence>
<dbReference type="RefSeq" id="WP_134437379.1">
    <property type="nucleotide sequence ID" value="NZ_SOML01000014.1"/>
</dbReference>
<keyword evidence="8" id="KW-0408">Iron</keyword>
<feature type="chain" id="PRO_5021491748" evidence="16">
    <location>
        <begin position="20"/>
        <end position="779"/>
    </location>
</feature>
<evidence type="ECO:0000256" key="16">
    <source>
        <dbReference type="SAM" id="SignalP"/>
    </source>
</evidence>
<dbReference type="PANTHER" id="PTHR32552:SF68">
    <property type="entry name" value="FERRICHROME OUTER MEMBRANE TRANSPORTER_PHAGE RECEPTOR"/>
    <property type="match status" value="1"/>
</dbReference>
<proteinExistence type="inferred from homology"/>
<evidence type="ECO:0000256" key="7">
    <source>
        <dbReference type="ARBA" id="ARBA00022729"/>
    </source>
</evidence>
<feature type="signal peptide" evidence="16">
    <location>
        <begin position="1"/>
        <end position="19"/>
    </location>
</feature>
<keyword evidence="3 14" id="KW-0813">Transport</keyword>
<dbReference type="InterPro" id="IPR012910">
    <property type="entry name" value="Plug_dom"/>
</dbReference>
<comment type="similarity">
    <text evidence="2 14 15">Belongs to the TonB-dependent receptor family.</text>
</comment>
<dbReference type="GO" id="GO:0009279">
    <property type="term" value="C:cell outer membrane"/>
    <property type="evidence" value="ECO:0007669"/>
    <property type="project" value="UniProtKB-SubCell"/>
</dbReference>
<dbReference type="Gene3D" id="2.40.170.20">
    <property type="entry name" value="TonB-dependent receptor, beta-barrel domain"/>
    <property type="match status" value="1"/>
</dbReference>
<dbReference type="Pfam" id="PF07715">
    <property type="entry name" value="Plug"/>
    <property type="match status" value="1"/>
</dbReference>
<evidence type="ECO:0000256" key="12">
    <source>
        <dbReference type="ARBA" id="ARBA00023170"/>
    </source>
</evidence>
<evidence type="ECO:0000256" key="11">
    <source>
        <dbReference type="ARBA" id="ARBA00023136"/>
    </source>
</evidence>
<dbReference type="Proteomes" id="UP000297861">
    <property type="component" value="Unassembled WGS sequence"/>
</dbReference>
<keyword evidence="5" id="KW-0410">Iron transport</keyword>
<keyword evidence="9" id="KW-0406">Ion transport</keyword>
<dbReference type="PROSITE" id="PS52016">
    <property type="entry name" value="TONB_DEPENDENT_REC_3"/>
    <property type="match status" value="1"/>
</dbReference>
<evidence type="ECO:0000259" key="18">
    <source>
        <dbReference type="Pfam" id="PF07715"/>
    </source>
</evidence>
<feature type="domain" description="TonB-dependent receptor-like beta-barrel" evidence="17">
    <location>
        <begin position="232"/>
        <end position="748"/>
    </location>
</feature>
<keyword evidence="7 16" id="KW-0732">Signal</keyword>
<dbReference type="Gene3D" id="2.170.130.10">
    <property type="entry name" value="TonB-dependent receptor, plug domain"/>
    <property type="match status" value="1"/>
</dbReference>
<dbReference type="AlphaFoldDB" id="A0A4Y8KZF7"/>
<reference evidence="19 20" key="1">
    <citation type="submission" date="2019-03" db="EMBL/GenBank/DDBJ databases">
        <title>San Antonio Military Medical Center submission to MRSN (WRAIR), pending publication.</title>
        <authorList>
            <person name="Blyth D.M."/>
            <person name="Mccarthy S.L."/>
            <person name="Schall S.E."/>
            <person name="Stam J.A."/>
            <person name="Ong A.C."/>
            <person name="Mcgann P.T."/>
        </authorList>
    </citation>
    <scope>NUCLEOTIDE SEQUENCE [LARGE SCALE GENOMIC DNA]</scope>
    <source>
        <strain evidence="19 20">MRSN571793</strain>
    </source>
</reference>
<evidence type="ECO:0000256" key="2">
    <source>
        <dbReference type="ARBA" id="ARBA00009810"/>
    </source>
</evidence>
<keyword evidence="6 14" id="KW-0812">Transmembrane</keyword>
<gene>
    <name evidence="19" type="ORF">E2605_17515</name>
</gene>
<evidence type="ECO:0000313" key="19">
    <source>
        <dbReference type="EMBL" id="TFD93093.1"/>
    </source>
</evidence>
<dbReference type="InterPro" id="IPR037066">
    <property type="entry name" value="Plug_dom_sf"/>
</dbReference>
<evidence type="ECO:0000256" key="13">
    <source>
        <dbReference type="ARBA" id="ARBA00023237"/>
    </source>
</evidence>
<dbReference type="GO" id="GO:0015891">
    <property type="term" value="P:siderophore transport"/>
    <property type="evidence" value="ECO:0007669"/>
    <property type="project" value="InterPro"/>
</dbReference>
<dbReference type="NCBIfam" id="TIGR01783">
    <property type="entry name" value="TonB-siderophor"/>
    <property type="match status" value="1"/>
</dbReference>
<dbReference type="GO" id="GO:0038023">
    <property type="term" value="F:signaling receptor activity"/>
    <property type="evidence" value="ECO:0007669"/>
    <property type="project" value="InterPro"/>
</dbReference>
<keyword evidence="13 14" id="KW-0998">Cell outer membrane</keyword>
<keyword evidence="10 15" id="KW-0798">TonB box</keyword>
<comment type="caution">
    <text evidence="19">The sequence shown here is derived from an EMBL/GenBank/DDBJ whole genome shotgun (WGS) entry which is preliminary data.</text>
</comment>
<dbReference type="PANTHER" id="PTHR32552">
    <property type="entry name" value="FERRICHROME IRON RECEPTOR-RELATED"/>
    <property type="match status" value="1"/>
</dbReference>
<keyword evidence="11 14" id="KW-0472">Membrane</keyword>
<dbReference type="InterPro" id="IPR000531">
    <property type="entry name" value="Beta-barrel_TonB"/>
</dbReference>
<dbReference type="InterPro" id="IPR036942">
    <property type="entry name" value="Beta-barrel_TonB_sf"/>
</dbReference>
<evidence type="ECO:0000259" key="17">
    <source>
        <dbReference type="Pfam" id="PF00593"/>
    </source>
</evidence>
<evidence type="ECO:0000256" key="8">
    <source>
        <dbReference type="ARBA" id="ARBA00023004"/>
    </source>
</evidence>
<sequence>MKKYILTVAILIAAGVLSAQNKAMTDTVYSIKEVEVVDFSPKKVSIGKFNVPLRYLPVSVNTVSAKLLESRGIVNLEDAVKFFPGVRMNTSYGAFNTLYIRGFSNAPVLLDGVRDERTMINSNPFSDLSSVESMEMLKGPGSVLYGHSVVGGALNIVRKAPTDQKLARFKMSYGSWENKQAIMDLGGKLAGPVNYRAVVNYADQEGWRHNGNQRLSAYMALGAKLDATSNIDIRGGFNRDFYGTEIGLPPNMSYDTYNLDGTLYLKAGEMQPGLNRKVRYNNESDFFKNNGWNIAAKYEKNFSENFKLQNNISFNADDINYFGTEELSYLESADPIYKHYYLTADNKKQYISLDTVQLTYPLRFSHKTNVLNDQLDFSGKFFTGNIKHSFIAGYAFTQMFRNSYTGYNLAPMDDPMNSSYNVYGPGLYSKVAVNDPQSGGYMKSNFGKATITRTYSHGIYFQDLMEVTDKLKVLVAGRYDFFKYLSSSAPTYDGKRQYHKADQTTYNVNNTSSFTYRAGVVYDAAKDLTVYGSMASFFMPYRDFYNEKVIYVNSDGKRFYPEKGGEIFKPQTGYQGEVGARYAYKTWLQATASAFYIKRNNDKRTRTNYEDTDGIKKTVTAQVGTTVSQGVELEVKLTPVRNLFFQLQYGYTDAKVSKMKSNEYIPVDPQKDYKLTLVPANTFLAAVDYTIGAGVFKNLGFNATVSYMDKTYRNTTNTMTYPSYWLTDCGVSYRMNNGVTLSANVNNIFDKKYYNQSLSYQMVPSMPRNVLVSLAYTLR</sequence>
<protein>
    <submittedName>
        <fullName evidence="19">TonB-dependent siderophore receptor</fullName>
    </submittedName>
</protein>
<dbReference type="InterPro" id="IPR039426">
    <property type="entry name" value="TonB-dep_rcpt-like"/>
</dbReference>
<keyword evidence="4 14" id="KW-1134">Transmembrane beta strand</keyword>
<organism evidence="19 20">
    <name type="scientific">Dysgonomonas capnocytophagoides</name>
    <dbReference type="NCBI Taxonomy" id="45254"/>
    <lineage>
        <taxon>Bacteria</taxon>
        <taxon>Pseudomonadati</taxon>
        <taxon>Bacteroidota</taxon>
        <taxon>Bacteroidia</taxon>
        <taxon>Bacteroidales</taxon>
        <taxon>Dysgonomonadaceae</taxon>
        <taxon>Dysgonomonas</taxon>
    </lineage>
</organism>
<dbReference type="CDD" id="cd01347">
    <property type="entry name" value="ligand_gated_channel"/>
    <property type="match status" value="1"/>
</dbReference>
<dbReference type="EMBL" id="SOML01000014">
    <property type="protein sequence ID" value="TFD93093.1"/>
    <property type="molecule type" value="Genomic_DNA"/>
</dbReference>
<dbReference type="SUPFAM" id="SSF56935">
    <property type="entry name" value="Porins"/>
    <property type="match status" value="1"/>
</dbReference>
<evidence type="ECO:0000256" key="4">
    <source>
        <dbReference type="ARBA" id="ARBA00022452"/>
    </source>
</evidence>
<evidence type="ECO:0000256" key="15">
    <source>
        <dbReference type="RuleBase" id="RU003357"/>
    </source>
</evidence>
<evidence type="ECO:0000256" key="5">
    <source>
        <dbReference type="ARBA" id="ARBA00022496"/>
    </source>
</evidence>
<name>A0A4Y8KZF7_9BACT</name>
<evidence type="ECO:0000256" key="6">
    <source>
        <dbReference type="ARBA" id="ARBA00022692"/>
    </source>
</evidence>